<evidence type="ECO:0000313" key="2">
    <source>
        <dbReference type="EMBL" id="SDC16671.1"/>
    </source>
</evidence>
<keyword evidence="3" id="KW-1185">Reference proteome</keyword>
<proteinExistence type="predicted"/>
<keyword evidence="1" id="KW-0472">Membrane</keyword>
<dbReference type="EMBL" id="FMZZ01000001">
    <property type="protein sequence ID" value="SDC16671.1"/>
    <property type="molecule type" value="Genomic_DNA"/>
</dbReference>
<dbReference type="Proteomes" id="UP000199501">
    <property type="component" value="Unassembled WGS sequence"/>
</dbReference>
<dbReference type="AlphaFoldDB" id="A0A1G6JD62"/>
<dbReference type="STRING" id="1271860.SAMN05216174_101352"/>
<sequence>MLVVTVGAYATYLAIVLGSVGGAPFTEVRYVPALLWTVGGAIGAAIALQVLGSAAKIFAYHRDFQSW</sequence>
<evidence type="ECO:0000256" key="1">
    <source>
        <dbReference type="SAM" id="Phobius"/>
    </source>
</evidence>
<evidence type="ECO:0000313" key="3">
    <source>
        <dbReference type="Proteomes" id="UP000199501"/>
    </source>
</evidence>
<reference evidence="3" key="1">
    <citation type="submission" date="2016-10" db="EMBL/GenBank/DDBJ databases">
        <authorList>
            <person name="Varghese N."/>
            <person name="Submissions S."/>
        </authorList>
    </citation>
    <scope>NUCLEOTIDE SEQUENCE [LARGE SCALE GENOMIC DNA]</scope>
    <source>
        <strain evidence="3">IBRC-M 10403</strain>
    </source>
</reference>
<dbReference type="OrthoDB" id="4559359at2"/>
<gene>
    <name evidence="2" type="ORF">SAMN05216174_101352</name>
</gene>
<feature type="transmembrane region" description="Helical" evidence="1">
    <location>
        <begin position="34"/>
        <end position="59"/>
    </location>
</feature>
<keyword evidence="1" id="KW-1133">Transmembrane helix</keyword>
<protein>
    <submittedName>
        <fullName evidence="2">Uncharacterized protein</fullName>
    </submittedName>
</protein>
<accession>A0A1G6JD62</accession>
<organism evidence="2 3">
    <name type="scientific">Actinokineospora iranica</name>
    <dbReference type="NCBI Taxonomy" id="1271860"/>
    <lineage>
        <taxon>Bacteria</taxon>
        <taxon>Bacillati</taxon>
        <taxon>Actinomycetota</taxon>
        <taxon>Actinomycetes</taxon>
        <taxon>Pseudonocardiales</taxon>
        <taxon>Pseudonocardiaceae</taxon>
        <taxon>Actinokineospora</taxon>
    </lineage>
</organism>
<keyword evidence="1" id="KW-0812">Transmembrane</keyword>
<name>A0A1G6JD62_9PSEU</name>